<evidence type="ECO:0000313" key="2">
    <source>
        <dbReference type="EMBL" id="NMO01141.1"/>
    </source>
</evidence>
<dbReference type="EMBL" id="JABBNB010000006">
    <property type="protein sequence ID" value="NMO01141.1"/>
    <property type="molecule type" value="Genomic_DNA"/>
</dbReference>
<dbReference type="InterPro" id="IPR036770">
    <property type="entry name" value="Ankyrin_rpt-contain_sf"/>
</dbReference>
<dbReference type="Proteomes" id="UP000550729">
    <property type="component" value="Unassembled WGS sequence"/>
</dbReference>
<proteinExistence type="predicted"/>
<keyword evidence="3" id="KW-1185">Reference proteome</keyword>
<comment type="caution">
    <text evidence="2">The sequence shown here is derived from an EMBL/GenBank/DDBJ whole genome shotgun (WGS) entry which is preliminary data.</text>
</comment>
<dbReference type="AlphaFoldDB" id="A0A848KY49"/>
<protein>
    <submittedName>
        <fullName evidence="2">Ankyrin repeat domain-containing protein</fullName>
    </submittedName>
</protein>
<keyword evidence="1" id="KW-0040">ANK repeat</keyword>
<dbReference type="SUPFAM" id="SSF48403">
    <property type="entry name" value="Ankyrin repeat"/>
    <property type="match status" value="1"/>
</dbReference>
<dbReference type="Pfam" id="PF00023">
    <property type="entry name" value="Ank"/>
    <property type="match status" value="1"/>
</dbReference>
<sequence length="186" mass="19605">MSGHGDGVVEQLYDQAKAGEWDAVLIRFGADPTSAARCSRFVKPTSGWTFLHQAAYAGHSPAARALIGLGAAVDAAAASGETPNGVARRRGHVGVMRLIDDAAARGAGLWAPSPDQTLMPASSAWQQAQRRRALLTRRVAYGGGAVEIPAGATYFVDDYERTLIGWHGTYDPPSGMDGESLVALRE</sequence>
<evidence type="ECO:0000313" key="3">
    <source>
        <dbReference type="Proteomes" id="UP000550729"/>
    </source>
</evidence>
<dbReference type="PROSITE" id="PS50297">
    <property type="entry name" value="ANK_REP_REGION"/>
    <property type="match status" value="1"/>
</dbReference>
<organism evidence="2 3">
    <name type="scientific">Gordonia asplenii</name>
    <dbReference type="NCBI Taxonomy" id="2725283"/>
    <lineage>
        <taxon>Bacteria</taxon>
        <taxon>Bacillati</taxon>
        <taxon>Actinomycetota</taxon>
        <taxon>Actinomycetes</taxon>
        <taxon>Mycobacteriales</taxon>
        <taxon>Gordoniaceae</taxon>
        <taxon>Gordonia</taxon>
    </lineage>
</organism>
<name>A0A848KY49_9ACTN</name>
<gene>
    <name evidence="2" type="ORF">HH308_07910</name>
</gene>
<feature type="repeat" description="ANK" evidence="1">
    <location>
        <begin position="46"/>
        <end position="78"/>
    </location>
</feature>
<dbReference type="InterPro" id="IPR002110">
    <property type="entry name" value="Ankyrin_rpt"/>
</dbReference>
<dbReference type="Gene3D" id="1.25.40.20">
    <property type="entry name" value="Ankyrin repeat-containing domain"/>
    <property type="match status" value="1"/>
</dbReference>
<dbReference type="PROSITE" id="PS50088">
    <property type="entry name" value="ANK_REPEAT"/>
    <property type="match status" value="1"/>
</dbReference>
<dbReference type="RefSeq" id="WP_170193640.1">
    <property type="nucleotide sequence ID" value="NZ_JABBNB010000006.1"/>
</dbReference>
<evidence type="ECO:0000256" key="1">
    <source>
        <dbReference type="PROSITE-ProRule" id="PRU00023"/>
    </source>
</evidence>
<reference evidence="2 3" key="1">
    <citation type="submission" date="2020-04" db="EMBL/GenBank/DDBJ databases">
        <title>Gordonia sp. nov. TBRC 11910.</title>
        <authorList>
            <person name="Suriyachadkun C."/>
        </authorList>
    </citation>
    <scope>NUCLEOTIDE SEQUENCE [LARGE SCALE GENOMIC DNA]</scope>
    <source>
        <strain evidence="2 3">TBRC 11910</strain>
    </source>
</reference>
<accession>A0A848KY49</accession>